<keyword evidence="10" id="KW-0813">Transport</keyword>
<keyword evidence="10" id="KW-0406">Ion transport</keyword>
<evidence type="ECO:0000256" key="1">
    <source>
        <dbReference type="ARBA" id="ARBA00004651"/>
    </source>
</evidence>
<evidence type="ECO:0000256" key="10">
    <source>
        <dbReference type="HAMAP-Rule" id="MF_00454"/>
    </source>
</evidence>
<keyword evidence="6 10" id="KW-0407">Ion channel</keyword>
<comment type="function">
    <text evidence="9 10">Fluoride-specific ion channel. Important for reducing fluoride concentration in the cell, thus reducing its toxicity.</text>
</comment>
<dbReference type="GO" id="GO:0062054">
    <property type="term" value="F:fluoride channel activity"/>
    <property type="evidence" value="ECO:0007669"/>
    <property type="project" value="UniProtKB-UniRule"/>
</dbReference>
<name>A0A060JL22_9MICO</name>
<dbReference type="GO" id="GO:0046872">
    <property type="term" value="F:metal ion binding"/>
    <property type="evidence" value="ECO:0007669"/>
    <property type="project" value="UniProtKB-KW"/>
</dbReference>
<evidence type="ECO:0000256" key="9">
    <source>
        <dbReference type="ARBA" id="ARBA00049940"/>
    </source>
</evidence>
<keyword evidence="5 10" id="KW-0472">Membrane</keyword>
<sequence>MSLEFVLLIFAVAIAGGIGSVLRLYMGKWQGKLPWGILAGNVAASFLVGVMASSQNFFWAIILITGLAGGLSTFSSFAAQTVEFMRRGRLAQGLLNILTNLVLSSTAVLLGQALAT</sequence>
<feature type="transmembrane region" description="Helical" evidence="10">
    <location>
        <begin position="33"/>
        <end position="52"/>
    </location>
</feature>
<evidence type="ECO:0000256" key="4">
    <source>
        <dbReference type="ARBA" id="ARBA00022989"/>
    </source>
</evidence>
<reference evidence="11 12" key="1">
    <citation type="journal article" date="2014" name="Int. J. Syst. Evol. Microbiol.">
        <title>Rhodoluna lacicola gen. nov., sp. nov., a planktonic freshwater bacterium with stream-lined genome.</title>
        <authorList>
            <person name="Hahn M."/>
            <person name="Schmidt J."/>
            <person name="Taipale S.J."/>
            <person name="Doolittle W.F."/>
            <person name="Koll U."/>
        </authorList>
    </citation>
    <scope>NUCLEOTIDE SEQUENCE [LARGE SCALE GENOMIC DNA]</scope>
    <source>
        <strain evidence="11 12">MWH-Ta8</strain>
    </source>
</reference>
<comment type="subcellular location">
    <subcellularLocation>
        <location evidence="1 10">Cell membrane</location>
        <topology evidence="1 10">Multi-pass membrane protein</topology>
    </subcellularLocation>
</comment>
<dbReference type="GO" id="GO:0140114">
    <property type="term" value="P:cellular detoxification of fluoride"/>
    <property type="evidence" value="ECO:0007669"/>
    <property type="project" value="UniProtKB-UniRule"/>
</dbReference>
<keyword evidence="10" id="KW-0479">Metal-binding</keyword>
<proteinExistence type="inferred from homology"/>
<keyword evidence="10" id="KW-0915">Sodium</keyword>
<keyword evidence="12" id="KW-1185">Reference proteome</keyword>
<dbReference type="Proteomes" id="UP000067708">
    <property type="component" value="Chromosome"/>
</dbReference>
<dbReference type="AlphaFoldDB" id="A0A060JL22"/>
<feature type="binding site" evidence="10">
    <location>
        <position position="69"/>
    </location>
    <ligand>
        <name>Na(+)</name>
        <dbReference type="ChEBI" id="CHEBI:29101"/>
        <note>structural</note>
    </ligand>
</feature>
<dbReference type="InterPro" id="IPR003691">
    <property type="entry name" value="FluC"/>
</dbReference>
<comment type="catalytic activity">
    <reaction evidence="8">
        <text>fluoride(in) = fluoride(out)</text>
        <dbReference type="Rhea" id="RHEA:76159"/>
        <dbReference type="ChEBI" id="CHEBI:17051"/>
    </reaction>
    <physiologicalReaction direction="left-to-right" evidence="8">
        <dbReference type="Rhea" id="RHEA:76160"/>
    </physiologicalReaction>
</comment>
<comment type="activity regulation">
    <text evidence="10">Na(+) is not transported, but it plays an essential structural role and its presence is essential for fluoride channel function.</text>
</comment>
<keyword evidence="4 10" id="KW-1133">Transmembrane helix</keyword>
<feature type="transmembrane region" description="Helical" evidence="10">
    <location>
        <begin position="94"/>
        <end position="115"/>
    </location>
</feature>
<gene>
    <name evidence="10" type="primary">fluC</name>
    <name evidence="10" type="synonym">crcB</name>
    <name evidence="11" type="ORF">Rhola_00001490</name>
</gene>
<organism evidence="11 12">
    <name type="scientific">Rhodoluna lacicola</name>
    <dbReference type="NCBI Taxonomy" id="529884"/>
    <lineage>
        <taxon>Bacteria</taxon>
        <taxon>Bacillati</taxon>
        <taxon>Actinomycetota</taxon>
        <taxon>Actinomycetes</taxon>
        <taxon>Micrococcales</taxon>
        <taxon>Microbacteriaceae</taxon>
        <taxon>Luna cluster</taxon>
        <taxon>Luna-1 subcluster</taxon>
        <taxon>Rhodoluna</taxon>
    </lineage>
</organism>
<evidence type="ECO:0000313" key="11">
    <source>
        <dbReference type="EMBL" id="AIC46979.1"/>
    </source>
</evidence>
<dbReference type="PANTHER" id="PTHR28259:SF1">
    <property type="entry name" value="FLUORIDE EXPORT PROTEIN 1-RELATED"/>
    <property type="match status" value="1"/>
</dbReference>
<protein>
    <recommendedName>
        <fullName evidence="10">Fluoride-specific ion channel FluC</fullName>
    </recommendedName>
</protein>
<dbReference type="EMBL" id="CP007490">
    <property type="protein sequence ID" value="AIC46979.1"/>
    <property type="molecule type" value="Genomic_DNA"/>
</dbReference>
<dbReference type="eggNOG" id="COG0239">
    <property type="taxonomic scope" value="Bacteria"/>
</dbReference>
<dbReference type="HAMAP" id="MF_00454">
    <property type="entry name" value="FluC"/>
    <property type="match status" value="1"/>
</dbReference>
<evidence type="ECO:0000256" key="8">
    <source>
        <dbReference type="ARBA" id="ARBA00035585"/>
    </source>
</evidence>
<feature type="transmembrane region" description="Helical" evidence="10">
    <location>
        <begin position="6"/>
        <end position="26"/>
    </location>
</feature>
<feature type="binding site" evidence="10">
    <location>
        <position position="72"/>
    </location>
    <ligand>
        <name>Na(+)</name>
        <dbReference type="ChEBI" id="CHEBI:29101"/>
        <note>structural</note>
    </ligand>
</feature>
<dbReference type="PANTHER" id="PTHR28259">
    <property type="entry name" value="FLUORIDE EXPORT PROTEIN 1-RELATED"/>
    <property type="match status" value="1"/>
</dbReference>
<dbReference type="Pfam" id="PF02537">
    <property type="entry name" value="CRCB"/>
    <property type="match status" value="1"/>
</dbReference>
<evidence type="ECO:0000313" key="12">
    <source>
        <dbReference type="Proteomes" id="UP000067708"/>
    </source>
</evidence>
<dbReference type="GO" id="GO:0005886">
    <property type="term" value="C:plasma membrane"/>
    <property type="evidence" value="ECO:0007669"/>
    <property type="project" value="UniProtKB-SubCell"/>
</dbReference>
<evidence type="ECO:0000256" key="2">
    <source>
        <dbReference type="ARBA" id="ARBA00022475"/>
    </source>
</evidence>
<dbReference type="STRING" id="529884.Rhola_00001490"/>
<evidence type="ECO:0000256" key="7">
    <source>
        <dbReference type="ARBA" id="ARBA00035120"/>
    </source>
</evidence>
<accession>A0A060JL22</accession>
<dbReference type="HOGENOM" id="CLU_114342_2_2_11"/>
<dbReference type="RefSeq" id="WP_051636143.1">
    <property type="nucleotide sequence ID" value="NZ_CP007490.1"/>
</dbReference>
<dbReference type="OrthoDB" id="5148600at2"/>
<keyword evidence="2 10" id="KW-1003">Cell membrane</keyword>
<evidence type="ECO:0000256" key="3">
    <source>
        <dbReference type="ARBA" id="ARBA00022692"/>
    </source>
</evidence>
<evidence type="ECO:0000256" key="5">
    <source>
        <dbReference type="ARBA" id="ARBA00023136"/>
    </source>
</evidence>
<dbReference type="KEGG" id="rla:Rhola_00001490"/>
<feature type="transmembrane region" description="Helical" evidence="10">
    <location>
        <begin position="58"/>
        <end position="82"/>
    </location>
</feature>
<comment type="similarity">
    <text evidence="7 10">Belongs to the fluoride channel Fluc/FEX (TC 1.A.43) family.</text>
</comment>
<keyword evidence="3 10" id="KW-0812">Transmembrane</keyword>
<evidence type="ECO:0000256" key="6">
    <source>
        <dbReference type="ARBA" id="ARBA00023303"/>
    </source>
</evidence>